<name>A0A6G1KX22_9PEZI</name>
<accession>A0A6G1KX22</accession>
<feature type="compositionally biased region" description="Low complexity" evidence="1">
    <location>
        <begin position="443"/>
        <end position="456"/>
    </location>
</feature>
<feature type="compositionally biased region" description="Polar residues" evidence="1">
    <location>
        <begin position="339"/>
        <end position="349"/>
    </location>
</feature>
<feature type="compositionally biased region" description="Basic and acidic residues" evidence="1">
    <location>
        <begin position="473"/>
        <end position="483"/>
    </location>
</feature>
<feature type="compositionally biased region" description="Acidic residues" evidence="1">
    <location>
        <begin position="193"/>
        <end position="204"/>
    </location>
</feature>
<proteinExistence type="predicted"/>
<dbReference type="EMBL" id="ML995898">
    <property type="protein sequence ID" value="KAF2765223.1"/>
    <property type="molecule type" value="Genomic_DNA"/>
</dbReference>
<feature type="compositionally biased region" description="Acidic residues" evidence="1">
    <location>
        <begin position="156"/>
        <end position="176"/>
    </location>
</feature>
<feature type="domain" description="DUF7357" evidence="2">
    <location>
        <begin position="3"/>
        <end position="132"/>
    </location>
</feature>
<evidence type="ECO:0000256" key="1">
    <source>
        <dbReference type="SAM" id="MobiDB-lite"/>
    </source>
</evidence>
<feature type="compositionally biased region" description="Polar residues" evidence="1">
    <location>
        <begin position="270"/>
        <end position="285"/>
    </location>
</feature>
<organism evidence="3 4">
    <name type="scientific">Teratosphaeria nubilosa</name>
    <dbReference type="NCBI Taxonomy" id="161662"/>
    <lineage>
        <taxon>Eukaryota</taxon>
        <taxon>Fungi</taxon>
        <taxon>Dikarya</taxon>
        <taxon>Ascomycota</taxon>
        <taxon>Pezizomycotina</taxon>
        <taxon>Dothideomycetes</taxon>
        <taxon>Dothideomycetidae</taxon>
        <taxon>Mycosphaerellales</taxon>
        <taxon>Teratosphaeriaceae</taxon>
        <taxon>Teratosphaeria</taxon>
    </lineage>
</organism>
<dbReference type="InterPro" id="IPR055781">
    <property type="entry name" value="DUF7357"/>
</dbReference>
<feature type="compositionally biased region" description="Low complexity" evidence="1">
    <location>
        <begin position="205"/>
        <end position="215"/>
    </location>
</feature>
<keyword evidence="4" id="KW-1185">Reference proteome</keyword>
<evidence type="ECO:0000313" key="3">
    <source>
        <dbReference type="EMBL" id="KAF2765223.1"/>
    </source>
</evidence>
<protein>
    <recommendedName>
        <fullName evidence="2">DUF7357 domain-containing protein</fullName>
    </recommendedName>
</protein>
<evidence type="ECO:0000313" key="4">
    <source>
        <dbReference type="Proteomes" id="UP000799436"/>
    </source>
</evidence>
<feature type="region of interest" description="Disordered" evidence="1">
    <location>
        <begin position="540"/>
        <end position="659"/>
    </location>
</feature>
<dbReference type="Pfam" id="PF24054">
    <property type="entry name" value="DUF7357"/>
    <property type="match status" value="1"/>
</dbReference>
<sequence length="784" mass="86197">MPIRIRLQIQRNDLPIVQTLWPIPATSLKRTIAQLLEEINATFPLESDTWGLEHYTITIGGYECLHYHALGDVLKDEDEVVVRPLLTSEVRARKVLGRDQIGGDGRHMLDGLPWGRTQVKGIYTPKVRIPPRKRRWIDDQGSAAAVQLPRLLDAELPSEDEEDEEDEDDEDEDEDAFFASDSSEDPSSNSEASDSEDDDEEDISDTNSSLNSDSDSTPEDETEPESWHGIEEASEIAPSEAAARKRELGSRMTRSKAASQSDQRPLKPTSADSTTSKTPKVQMSKATKFVGIPNTGSEHTKSRNARRRDQKELRHLKGVGVLPPGASLADLRDWKAGNGSRSTTVTDTTPGDDFEAQRKKLLQAINSGGVQVDALKSRPKKPKISHVDGSDEDDAPEEISTKAPAPASAPALEPTGQAADKPKAAASGKATKATDMVPSSVANRSRLNLDSSRRLLFGSLGVRVPKTQQEEAALQKRLADRSKQRVAPPTEAGASRAPPKGKESPAPVSSTSDDPNDESWRDKIELSAVECCEEGVVLSTPPFPFHQRWDPQQMSKKAKARVSSAYSSSNKKRKRGAHNTVVEGGYVETYDKYNRDGTGDALDYDDVEDEDDEYWEEGALLDDDYDDEDGPDSQLQTEASQHQPQPHEPDNFPLLPPDISTHALLAEPDAKPNDFVIYQELVCSAATNWQPTSLTRTVQLKSKKDDGSWHVLVAMRDLRPRTFDAEGKRVYEKFEMEGLSDGEGEGEERERVVAWGELGEVRLLLREEGSADGVKDAAAIAAGD</sequence>
<gene>
    <name evidence="3" type="ORF">EJ03DRAFT_319858</name>
</gene>
<feature type="compositionally biased region" description="Acidic residues" evidence="1">
    <location>
        <begin position="602"/>
        <end position="631"/>
    </location>
</feature>
<feature type="compositionally biased region" description="Low complexity" evidence="1">
    <location>
        <begin position="177"/>
        <end position="192"/>
    </location>
</feature>
<feature type="compositionally biased region" description="Basic and acidic residues" evidence="1">
    <location>
        <begin position="589"/>
        <end position="598"/>
    </location>
</feature>
<dbReference type="OrthoDB" id="5368821at2759"/>
<feature type="compositionally biased region" description="Low complexity" evidence="1">
    <location>
        <begin position="424"/>
        <end position="433"/>
    </location>
</feature>
<dbReference type="Proteomes" id="UP000799436">
    <property type="component" value="Unassembled WGS sequence"/>
</dbReference>
<dbReference type="AlphaFoldDB" id="A0A6G1KX22"/>
<reference evidence="3" key="1">
    <citation type="journal article" date="2020" name="Stud. Mycol.">
        <title>101 Dothideomycetes genomes: a test case for predicting lifestyles and emergence of pathogens.</title>
        <authorList>
            <person name="Haridas S."/>
            <person name="Albert R."/>
            <person name="Binder M."/>
            <person name="Bloem J."/>
            <person name="Labutti K."/>
            <person name="Salamov A."/>
            <person name="Andreopoulos B."/>
            <person name="Baker S."/>
            <person name="Barry K."/>
            <person name="Bills G."/>
            <person name="Bluhm B."/>
            <person name="Cannon C."/>
            <person name="Castanera R."/>
            <person name="Culley D."/>
            <person name="Daum C."/>
            <person name="Ezra D."/>
            <person name="Gonzalez J."/>
            <person name="Henrissat B."/>
            <person name="Kuo A."/>
            <person name="Liang C."/>
            <person name="Lipzen A."/>
            <person name="Lutzoni F."/>
            <person name="Magnuson J."/>
            <person name="Mondo S."/>
            <person name="Nolan M."/>
            <person name="Ohm R."/>
            <person name="Pangilinan J."/>
            <person name="Park H.-J."/>
            <person name="Ramirez L."/>
            <person name="Alfaro M."/>
            <person name="Sun H."/>
            <person name="Tritt A."/>
            <person name="Yoshinaga Y."/>
            <person name="Zwiers L.-H."/>
            <person name="Turgeon B."/>
            <person name="Goodwin S."/>
            <person name="Spatafora J."/>
            <person name="Crous P."/>
            <person name="Grigoriev I."/>
        </authorList>
    </citation>
    <scope>NUCLEOTIDE SEQUENCE</scope>
    <source>
        <strain evidence="3">CBS 116005</strain>
    </source>
</reference>
<feature type="compositionally biased region" description="Polar residues" evidence="1">
    <location>
        <begin position="633"/>
        <end position="644"/>
    </location>
</feature>
<feature type="region of interest" description="Disordered" evidence="1">
    <location>
        <begin position="147"/>
        <end position="525"/>
    </location>
</feature>
<evidence type="ECO:0000259" key="2">
    <source>
        <dbReference type="Pfam" id="PF24054"/>
    </source>
</evidence>